<dbReference type="Proteomes" id="UP000277671">
    <property type="component" value="Unassembled WGS sequence"/>
</dbReference>
<dbReference type="RefSeq" id="WP_147457149.1">
    <property type="nucleotide sequence ID" value="NZ_RBKT01000001.1"/>
</dbReference>
<protein>
    <submittedName>
        <fullName evidence="1">Uncharacterized protein</fullName>
    </submittedName>
</protein>
<gene>
    <name evidence="1" type="ORF">BDK92_5916</name>
</gene>
<dbReference type="AlphaFoldDB" id="A0A495JSL8"/>
<sequence>MSRVRRWWGYVWPWPPGAAVPQPPIAPPSPRPQWADERTANLRQVPLLTLGQQVGYRVARRNGGRHVR</sequence>
<comment type="caution">
    <text evidence="1">The sequence shown here is derived from an EMBL/GenBank/DDBJ whole genome shotgun (WGS) entry which is preliminary data.</text>
</comment>
<keyword evidence="2" id="KW-1185">Reference proteome</keyword>
<organism evidence="1 2">
    <name type="scientific">Micromonospora pisi</name>
    <dbReference type="NCBI Taxonomy" id="589240"/>
    <lineage>
        <taxon>Bacteria</taxon>
        <taxon>Bacillati</taxon>
        <taxon>Actinomycetota</taxon>
        <taxon>Actinomycetes</taxon>
        <taxon>Micromonosporales</taxon>
        <taxon>Micromonosporaceae</taxon>
        <taxon>Micromonospora</taxon>
    </lineage>
</organism>
<proteinExistence type="predicted"/>
<name>A0A495JSL8_9ACTN</name>
<evidence type="ECO:0000313" key="1">
    <source>
        <dbReference type="EMBL" id="RKR91518.1"/>
    </source>
</evidence>
<evidence type="ECO:0000313" key="2">
    <source>
        <dbReference type="Proteomes" id="UP000277671"/>
    </source>
</evidence>
<accession>A0A495JSL8</accession>
<dbReference type="EMBL" id="RBKT01000001">
    <property type="protein sequence ID" value="RKR91518.1"/>
    <property type="molecule type" value="Genomic_DNA"/>
</dbReference>
<reference evidence="1 2" key="1">
    <citation type="submission" date="2018-10" db="EMBL/GenBank/DDBJ databases">
        <title>Sequencing the genomes of 1000 actinobacteria strains.</title>
        <authorList>
            <person name="Klenk H.-P."/>
        </authorList>
    </citation>
    <scope>NUCLEOTIDE SEQUENCE [LARGE SCALE GENOMIC DNA]</scope>
    <source>
        <strain evidence="1 2">DSM 45175</strain>
    </source>
</reference>